<dbReference type="PATRIC" id="fig|33881.3.peg.290"/>
<evidence type="ECO:0000313" key="2">
    <source>
        <dbReference type="EMBL" id="KTR02330.1"/>
    </source>
</evidence>
<name>A0A175REU6_9MICO</name>
<dbReference type="Proteomes" id="UP000078252">
    <property type="component" value="Unassembled WGS sequence"/>
</dbReference>
<proteinExistence type="predicted"/>
<organism evidence="2 3">
    <name type="scientific">Curtobacterium luteum</name>
    <dbReference type="NCBI Taxonomy" id="33881"/>
    <lineage>
        <taxon>Bacteria</taxon>
        <taxon>Bacillati</taxon>
        <taxon>Actinomycetota</taxon>
        <taxon>Actinomycetes</taxon>
        <taxon>Micrococcales</taxon>
        <taxon>Microbacteriaceae</taxon>
        <taxon>Curtobacterium</taxon>
    </lineage>
</organism>
<accession>A0A175REU6</accession>
<evidence type="ECO:0000256" key="1">
    <source>
        <dbReference type="SAM" id="MobiDB-lite"/>
    </source>
</evidence>
<protein>
    <submittedName>
        <fullName evidence="2">Uncharacterized protein</fullName>
    </submittedName>
</protein>
<gene>
    <name evidence="2" type="ORF">NS184_16240</name>
</gene>
<reference evidence="2 3" key="1">
    <citation type="journal article" date="2016" name="Front. Microbiol.">
        <title>Genomic Resource of Rice Seed Associated Bacteria.</title>
        <authorList>
            <person name="Midha S."/>
            <person name="Bansal K."/>
            <person name="Sharma S."/>
            <person name="Kumar N."/>
            <person name="Patil P.P."/>
            <person name="Chaudhry V."/>
            <person name="Patil P.B."/>
        </authorList>
    </citation>
    <scope>NUCLEOTIDE SEQUENCE [LARGE SCALE GENOMIC DNA]</scope>
    <source>
        <strain evidence="2 3">NS184</strain>
    </source>
</reference>
<feature type="non-terminal residue" evidence="2">
    <location>
        <position position="76"/>
    </location>
</feature>
<dbReference type="AlphaFoldDB" id="A0A175REU6"/>
<feature type="region of interest" description="Disordered" evidence="1">
    <location>
        <begin position="1"/>
        <end position="37"/>
    </location>
</feature>
<dbReference type="EMBL" id="LDQC01000120">
    <property type="protein sequence ID" value="KTR02330.1"/>
    <property type="molecule type" value="Genomic_DNA"/>
</dbReference>
<sequence>MGAVCGTAARRRGTCARWRHEDHTHSSSSTAPLNRKAMYRRQHKWAVRSTRPGRGKEGLSTLALRSRKGKLLTRRR</sequence>
<evidence type="ECO:0000313" key="3">
    <source>
        <dbReference type="Proteomes" id="UP000078252"/>
    </source>
</evidence>
<comment type="caution">
    <text evidence="2">The sequence shown here is derived from an EMBL/GenBank/DDBJ whole genome shotgun (WGS) entry which is preliminary data.</text>
</comment>